<dbReference type="Proteomes" id="UP000018861">
    <property type="component" value="Unassembled WGS sequence"/>
</dbReference>
<name>W4PBW4_9BACE</name>
<sequence>MKGTDSNNRALEGYILYMYGRQVFVLTGISYMGSTCGSPDISAGGQQQARSR</sequence>
<comment type="caution">
    <text evidence="1">The sequence shown here is derived from an EMBL/GenBank/DDBJ whole genome shotgun (WGS) entry which is preliminary data.</text>
</comment>
<organism evidence="1 2">
    <name type="scientific">Bacteroides pyogenes JCM 6292</name>
    <dbReference type="NCBI Taxonomy" id="1235809"/>
    <lineage>
        <taxon>Bacteria</taxon>
        <taxon>Pseudomonadati</taxon>
        <taxon>Bacteroidota</taxon>
        <taxon>Bacteroidia</taxon>
        <taxon>Bacteroidales</taxon>
        <taxon>Bacteroidaceae</taxon>
        <taxon>Bacteroides</taxon>
    </lineage>
</organism>
<gene>
    <name evidence="1" type="ORF">JCM6292_3852</name>
</gene>
<protein>
    <submittedName>
        <fullName evidence="1">Uncharacterized protein</fullName>
    </submittedName>
</protein>
<evidence type="ECO:0000313" key="1">
    <source>
        <dbReference type="EMBL" id="GAE17262.1"/>
    </source>
</evidence>
<dbReference type="AlphaFoldDB" id="W4PBW4"/>
<evidence type="ECO:0000313" key="2">
    <source>
        <dbReference type="Proteomes" id="UP000018861"/>
    </source>
</evidence>
<proteinExistence type="predicted"/>
<accession>W4PBW4</accession>
<dbReference type="EMBL" id="BAIQ01000088">
    <property type="protein sequence ID" value="GAE17262.1"/>
    <property type="molecule type" value="Genomic_DNA"/>
</dbReference>
<reference evidence="1 2" key="1">
    <citation type="journal article" date="2014" name="Genome Announc.">
        <title>Draft Genome Sequences of Three Strains of Bacteroides pyogenes Isolated from a Cat and Swine.</title>
        <authorList>
            <person name="Sakamoto M."/>
            <person name="Oshima K."/>
            <person name="Suda W."/>
            <person name="Kitamura K."/>
            <person name="Iida T."/>
            <person name="Hattori M."/>
            <person name="Ohkuma M."/>
        </authorList>
    </citation>
    <scope>NUCLEOTIDE SEQUENCE [LARGE SCALE GENOMIC DNA]</scope>
    <source>
        <strain evidence="1 2">JCM 6292</strain>
    </source>
</reference>